<feature type="domain" description="LysM" evidence="2">
    <location>
        <begin position="608"/>
        <end position="657"/>
    </location>
</feature>
<dbReference type="AlphaFoldDB" id="A0A517PCP8"/>
<evidence type="ECO:0000313" key="4">
    <source>
        <dbReference type="Proteomes" id="UP000318741"/>
    </source>
</evidence>
<dbReference type="InterPro" id="IPR036779">
    <property type="entry name" value="LysM_dom_sf"/>
</dbReference>
<sequence length="762" mass="77546">MANETKVGVAVFAALVGVFGFVLHDKYEDKLTALAALHEANDPAEPKDAADDPLAEKPDAGLGAVTDAGNTGDLADFSDAFGPEPGAEPTGGVPLADAASPAAAPTDVDLWGAEPGAESGAAVEFVALEEPAPKQPADSAVAVDWSTGSFAAADPKPAAPPAKPVAMAAADDPFAAELDSFDAAPATTEPTAPKSAATAAATVEFVAEEPAAEPTTLADTDGFELDAMEPAPASAAADDDWPADMAPAAATLAANTADQAPPADPPSPEDAAMELWGAADEPAAVAATPTPAAADPLFPDDSAVAAEASLADAANDPAPALEAAEPVMLSFDEPAPLDEPATLDEPAATEGAVAFDANAAPAMADEGEFFLAAEEPAAAAPKSPAPKNPAPKSPAPKTAAPVAADAFADAETFEDADMFAAEEPLLADKPAADADIFMAAETPAAPVAPKPAPAAEEAALLWNLDDPAPAASVAAASPKPAAPTPALDANPDADFFLDANEPAAAPATNMAPVELADAPPATPPADVPAAAPMNEWPDLNSPPAAEAAPKPNPAANLAADEPDDGLTPVNFAPEINTRNPNLPPTRPVHNADAQTPSPLRFSGPDDRQVVEVQDGESYWTISKRAYGAAKYFKALARYNALRIRDPRNLKPGMKVICPPPSVLLAYDTDLADAERASESPGSNPGWSGYGVDDKGRPVYMVGPGDTLGDIAHKHLGRFSRQEEILALNRDKIRDPRRLKIGVLLNLPPDAAGVRRRVEDAMR</sequence>
<feature type="compositionally biased region" description="Pro residues" evidence="1">
    <location>
        <begin position="383"/>
        <end position="394"/>
    </location>
</feature>
<evidence type="ECO:0000313" key="3">
    <source>
        <dbReference type="EMBL" id="QDT17154.1"/>
    </source>
</evidence>
<feature type="compositionally biased region" description="Basic and acidic residues" evidence="1">
    <location>
        <begin position="42"/>
        <end position="59"/>
    </location>
</feature>
<evidence type="ECO:0000259" key="2">
    <source>
        <dbReference type="PROSITE" id="PS51782"/>
    </source>
</evidence>
<dbReference type="Proteomes" id="UP000318741">
    <property type="component" value="Chromosome"/>
</dbReference>
<feature type="region of interest" description="Disordered" evidence="1">
    <location>
        <begin position="376"/>
        <end position="402"/>
    </location>
</feature>
<feature type="compositionally biased region" description="Low complexity" evidence="1">
    <location>
        <begin position="94"/>
        <end position="105"/>
    </location>
</feature>
<feature type="compositionally biased region" description="Low complexity" evidence="1">
    <location>
        <begin position="542"/>
        <end position="559"/>
    </location>
</feature>
<feature type="region of interest" description="Disordered" evidence="1">
    <location>
        <begin position="514"/>
        <end position="605"/>
    </location>
</feature>
<organism evidence="3 4">
    <name type="scientific">Alienimonas californiensis</name>
    <dbReference type="NCBI Taxonomy" id="2527989"/>
    <lineage>
        <taxon>Bacteria</taxon>
        <taxon>Pseudomonadati</taxon>
        <taxon>Planctomycetota</taxon>
        <taxon>Planctomycetia</taxon>
        <taxon>Planctomycetales</taxon>
        <taxon>Planctomycetaceae</taxon>
        <taxon>Alienimonas</taxon>
    </lineage>
</organism>
<evidence type="ECO:0000256" key="1">
    <source>
        <dbReference type="SAM" id="MobiDB-lite"/>
    </source>
</evidence>
<keyword evidence="4" id="KW-1185">Reference proteome</keyword>
<protein>
    <submittedName>
        <fullName evidence="3">LysM domain/BON superfamily protein</fullName>
    </submittedName>
</protein>
<dbReference type="PROSITE" id="PS51782">
    <property type="entry name" value="LYSM"/>
    <property type="match status" value="2"/>
</dbReference>
<name>A0A517PCP8_9PLAN</name>
<dbReference type="InterPro" id="IPR018392">
    <property type="entry name" value="LysM"/>
</dbReference>
<dbReference type="OrthoDB" id="9800780at2"/>
<feature type="region of interest" description="Disordered" evidence="1">
    <location>
        <begin position="42"/>
        <end position="114"/>
    </location>
</feature>
<dbReference type="SMART" id="SM00257">
    <property type="entry name" value="LysM"/>
    <property type="match status" value="2"/>
</dbReference>
<dbReference type="KEGG" id="acaf:CA12_32660"/>
<feature type="domain" description="LysM" evidence="2">
    <location>
        <begin position="697"/>
        <end position="746"/>
    </location>
</feature>
<gene>
    <name evidence="3" type="ORF">CA12_32660</name>
</gene>
<dbReference type="Pfam" id="PF01476">
    <property type="entry name" value="LysM"/>
    <property type="match status" value="2"/>
</dbReference>
<dbReference type="Gene3D" id="3.10.350.10">
    <property type="entry name" value="LysM domain"/>
    <property type="match status" value="2"/>
</dbReference>
<dbReference type="EMBL" id="CP036265">
    <property type="protein sequence ID" value="QDT17154.1"/>
    <property type="molecule type" value="Genomic_DNA"/>
</dbReference>
<dbReference type="RefSeq" id="WP_145360054.1">
    <property type="nucleotide sequence ID" value="NZ_CP036265.1"/>
</dbReference>
<dbReference type="CDD" id="cd00118">
    <property type="entry name" value="LysM"/>
    <property type="match status" value="1"/>
</dbReference>
<proteinExistence type="predicted"/>
<accession>A0A517PCP8</accession>
<reference evidence="3 4" key="1">
    <citation type="submission" date="2019-02" db="EMBL/GenBank/DDBJ databases">
        <title>Deep-cultivation of Planctomycetes and their phenomic and genomic characterization uncovers novel biology.</title>
        <authorList>
            <person name="Wiegand S."/>
            <person name="Jogler M."/>
            <person name="Boedeker C."/>
            <person name="Pinto D."/>
            <person name="Vollmers J."/>
            <person name="Rivas-Marin E."/>
            <person name="Kohn T."/>
            <person name="Peeters S.H."/>
            <person name="Heuer A."/>
            <person name="Rast P."/>
            <person name="Oberbeckmann S."/>
            <person name="Bunk B."/>
            <person name="Jeske O."/>
            <person name="Meyerdierks A."/>
            <person name="Storesund J.E."/>
            <person name="Kallscheuer N."/>
            <person name="Luecker S."/>
            <person name="Lage O.M."/>
            <person name="Pohl T."/>
            <person name="Merkel B.J."/>
            <person name="Hornburger P."/>
            <person name="Mueller R.-W."/>
            <person name="Bruemmer F."/>
            <person name="Labrenz M."/>
            <person name="Spormann A.M."/>
            <person name="Op den Camp H."/>
            <person name="Overmann J."/>
            <person name="Amann R."/>
            <person name="Jetten M.S.M."/>
            <person name="Mascher T."/>
            <person name="Medema M.H."/>
            <person name="Devos D.P."/>
            <person name="Kaster A.-K."/>
            <person name="Ovreas L."/>
            <person name="Rohde M."/>
            <person name="Galperin M.Y."/>
            <person name="Jogler C."/>
        </authorList>
    </citation>
    <scope>NUCLEOTIDE SEQUENCE [LARGE SCALE GENOMIC DNA]</scope>
    <source>
        <strain evidence="3 4">CA12</strain>
    </source>
</reference>